<dbReference type="GO" id="GO:0008843">
    <property type="term" value="F:endochitinase activity"/>
    <property type="evidence" value="ECO:0007669"/>
    <property type="project" value="UniProtKB-EC"/>
</dbReference>
<keyword evidence="12" id="KW-0732">Signal</keyword>
<evidence type="ECO:0000256" key="4">
    <source>
        <dbReference type="ARBA" id="ARBA00012729"/>
    </source>
</evidence>
<evidence type="ECO:0000256" key="11">
    <source>
        <dbReference type="RuleBase" id="RU000489"/>
    </source>
</evidence>
<evidence type="ECO:0000256" key="6">
    <source>
        <dbReference type="ARBA" id="ARBA00022801"/>
    </source>
</evidence>
<organism evidence="14 15">
    <name type="scientific">Rhizoctonia solani</name>
    <dbReference type="NCBI Taxonomy" id="456999"/>
    <lineage>
        <taxon>Eukaryota</taxon>
        <taxon>Fungi</taxon>
        <taxon>Dikarya</taxon>
        <taxon>Basidiomycota</taxon>
        <taxon>Agaricomycotina</taxon>
        <taxon>Agaricomycetes</taxon>
        <taxon>Cantharellales</taxon>
        <taxon>Ceratobasidiaceae</taxon>
        <taxon>Rhizoctonia</taxon>
    </lineage>
</organism>
<evidence type="ECO:0000256" key="9">
    <source>
        <dbReference type="ARBA" id="ARBA00023295"/>
    </source>
</evidence>
<dbReference type="EC" id="3.2.1.14" evidence="4"/>
<evidence type="ECO:0000313" key="15">
    <source>
        <dbReference type="Proteomes" id="UP000663827"/>
    </source>
</evidence>
<dbReference type="GO" id="GO:0008061">
    <property type="term" value="F:chitin binding"/>
    <property type="evidence" value="ECO:0007669"/>
    <property type="project" value="InterPro"/>
</dbReference>
<feature type="chain" id="PRO_5034323907" description="chitinase" evidence="12">
    <location>
        <begin position="20"/>
        <end position="472"/>
    </location>
</feature>
<dbReference type="Pfam" id="PF00704">
    <property type="entry name" value="Glyco_hydro_18"/>
    <property type="match status" value="1"/>
</dbReference>
<dbReference type="Gene3D" id="3.20.20.80">
    <property type="entry name" value="Glycosidases"/>
    <property type="match status" value="1"/>
</dbReference>
<gene>
    <name evidence="14" type="ORF">RDB_LOCUS154217</name>
</gene>
<evidence type="ECO:0000256" key="10">
    <source>
        <dbReference type="ARBA" id="ARBA00023326"/>
    </source>
</evidence>
<comment type="similarity">
    <text evidence="3">Belongs to the glycosyl hydrolase 18 family. Chitinase class V subfamily.</text>
</comment>
<dbReference type="InterPro" id="IPR050314">
    <property type="entry name" value="Glycosyl_Hydrlase_18"/>
</dbReference>
<dbReference type="AlphaFoldDB" id="A0A8H3E549"/>
<protein>
    <recommendedName>
        <fullName evidence="4">chitinase</fullName>
        <ecNumber evidence="4">3.2.1.14</ecNumber>
    </recommendedName>
</protein>
<dbReference type="SUPFAM" id="SSF51445">
    <property type="entry name" value="(Trans)glycosidases"/>
    <property type="match status" value="1"/>
</dbReference>
<feature type="signal peptide" evidence="12">
    <location>
        <begin position="1"/>
        <end position="19"/>
    </location>
</feature>
<keyword evidence="6 11" id="KW-0378">Hydrolase</keyword>
<keyword evidence="10" id="KW-0624">Polysaccharide degradation</keyword>
<keyword evidence="8" id="KW-0119">Carbohydrate metabolism</keyword>
<dbReference type="EMBL" id="CAJNJQ010004596">
    <property type="protein sequence ID" value="CAE7212323.1"/>
    <property type="molecule type" value="Genomic_DNA"/>
</dbReference>
<dbReference type="InterPro" id="IPR001223">
    <property type="entry name" value="Glyco_hydro18_cat"/>
</dbReference>
<dbReference type="GO" id="GO:0005576">
    <property type="term" value="C:extracellular region"/>
    <property type="evidence" value="ECO:0007669"/>
    <property type="project" value="UniProtKB-SubCell"/>
</dbReference>
<reference evidence="14" key="1">
    <citation type="submission" date="2021-01" db="EMBL/GenBank/DDBJ databases">
        <authorList>
            <person name="Kaushik A."/>
        </authorList>
    </citation>
    <scope>NUCLEOTIDE SEQUENCE</scope>
    <source>
        <strain evidence="14">AG5</strain>
    </source>
</reference>
<dbReference type="GO" id="GO:0000272">
    <property type="term" value="P:polysaccharide catabolic process"/>
    <property type="evidence" value="ECO:0007669"/>
    <property type="project" value="UniProtKB-KW"/>
</dbReference>
<proteinExistence type="inferred from homology"/>
<dbReference type="FunFam" id="3.10.50.10:FF:000005">
    <property type="entry name" value="Endochitinase B1"/>
    <property type="match status" value="1"/>
</dbReference>
<feature type="domain" description="GH18" evidence="13">
    <location>
        <begin position="60"/>
        <end position="421"/>
    </location>
</feature>
<dbReference type="InterPro" id="IPR017853">
    <property type="entry name" value="GH"/>
</dbReference>
<dbReference type="GO" id="GO:0006032">
    <property type="term" value="P:chitin catabolic process"/>
    <property type="evidence" value="ECO:0007669"/>
    <property type="project" value="UniProtKB-KW"/>
</dbReference>
<comment type="subcellular location">
    <subcellularLocation>
        <location evidence="2">Secreted</location>
    </subcellularLocation>
</comment>
<evidence type="ECO:0000256" key="2">
    <source>
        <dbReference type="ARBA" id="ARBA00004613"/>
    </source>
</evidence>
<dbReference type="Gene3D" id="3.10.50.10">
    <property type="match status" value="1"/>
</dbReference>
<dbReference type="SUPFAM" id="SSF54556">
    <property type="entry name" value="Chitinase insertion domain"/>
    <property type="match status" value="1"/>
</dbReference>
<evidence type="ECO:0000256" key="8">
    <source>
        <dbReference type="ARBA" id="ARBA00023277"/>
    </source>
</evidence>
<evidence type="ECO:0000256" key="7">
    <source>
        <dbReference type="ARBA" id="ARBA00023024"/>
    </source>
</evidence>
<name>A0A8H3E549_9AGAM</name>
<dbReference type="Proteomes" id="UP000663827">
    <property type="component" value="Unassembled WGS sequence"/>
</dbReference>
<evidence type="ECO:0000256" key="12">
    <source>
        <dbReference type="SAM" id="SignalP"/>
    </source>
</evidence>
<dbReference type="PANTHER" id="PTHR11177">
    <property type="entry name" value="CHITINASE"/>
    <property type="match status" value="1"/>
</dbReference>
<dbReference type="InterPro" id="IPR001579">
    <property type="entry name" value="Glyco_hydro_18_chit_AS"/>
</dbReference>
<comment type="caution">
    <text evidence="14">The sequence shown here is derived from an EMBL/GenBank/DDBJ whole genome shotgun (WGS) entry which is preliminary data.</text>
</comment>
<accession>A0A8H3E549</accession>
<evidence type="ECO:0000256" key="5">
    <source>
        <dbReference type="ARBA" id="ARBA00022525"/>
    </source>
</evidence>
<evidence type="ECO:0000256" key="1">
    <source>
        <dbReference type="ARBA" id="ARBA00000822"/>
    </source>
</evidence>
<dbReference type="FunFam" id="3.20.20.80:FF:000075">
    <property type="entry name" value="Sporulation-specific chitinase"/>
    <property type="match status" value="1"/>
</dbReference>
<dbReference type="PROSITE" id="PS01095">
    <property type="entry name" value="GH18_1"/>
    <property type="match status" value="1"/>
</dbReference>
<comment type="catalytic activity">
    <reaction evidence="1">
        <text>Random endo-hydrolysis of N-acetyl-beta-D-glucosaminide (1-&gt;4)-beta-linkages in chitin and chitodextrins.</text>
        <dbReference type="EC" id="3.2.1.14"/>
    </reaction>
</comment>
<evidence type="ECO:0000256" key="3">
    <source>
        <dbReference type="ARBA" id="ARBA00008682"/>
    </source>
</evidence>
<dbReference type="PANTHER" id="PTHR11177:SF317">
    <property type="entry name" value="CHITINASE 12-RELATED"/>
    <property type="match status" value="1"/>
</dbReference>
<keyword evidence="5" id="KW-0964">Secreted</keyword>
<keyword evidence="7" id="KW-0146">Chitin degradation</keyword>
<evidence type="ECO:0000313" key="14">
    <source>
        <dbReference type="EMBL" id="CAE7212323.1"/>
    </source>
</evidence>
<dbReference type="InterPro" id="IPR029070">
    <property type="entry name" value="Chitinase_insertion_sf"/>
</dbReference>
<keyword evidence="9 11" id="KW-0326">Glycosidase</keyword>
<sequence length="472" mass="52165">MQLTALLSVILLSVGIASATEVMRRPDNFKTKLTPNTPVQCNSSAQLKAGGGSRFEKGGKVNIGYFPNWGIYGRGYAPANINTDSLTHIYYAFADTDPATGRAFLSDVWADQQITYPGDNNTTPGNNLYGNFRQLYLLKQKKRTLKTVLSFGGWTYSQAGHFDFVTDPTKRAEFTKTAVQLLEDNAFDGLDIDWEYPTAGAQADAFVALLKETRAALDDLAKKKGDTVPYQLSAAVPAGADKYQSLKVKDMNQYLTYWNLMAYDYSGSWSKVSDYQSNLYGNAYSGTSTNASTEWYLNNGASKDKFVIGMPIYGRGFEKTNGIFQPFNGVGSGSWESGVYDYNALPFPGATVHNDLKNISSYSYDPAKKELISYDTPAIIEAKSSWLSCQGLAGAMFWELSGDKNGTDSLVWTAAKTMEKLDNTENHLNYPGSQFDNIRQREKACDDNPSSFNSCKSKQEYHATKRLLKDGP</sequence>
<dbReference type="CDD" id="cd06548">
    <property type="entry name" value="GH18_chitinase"/>
    <property type="match status" value="1"/>
</dbReference>
<evidence type="ECO:0000259" key="13">
    <source>
        <dbReference type="PROSITE" id="PS51910"/>
    </source>
</evidence>
<dbReference type="InterPro" id="IPR011583">
    <property type="entry name" value="Chitinase_II/V-like_cat"/>
</dbReference>
<dbReference type="PROSITE" id="PS51910">
    <property type="entry name" value="GH18_2"/>
    <property type="match status" value="1"/>
</dbReference>
<dbReference type="SMART" id="SM00636">
    <property type="entry name" value="Glyco_18"/>
    <property type="match status" value="1"/>
</dbReference>